<evidence type="ECO:0000256" key="2">
    <source>
        <dbReference type="ARBA" id="ARBA00022741"/>
    </source>
</evidence>
<accession>A0AAV4F6V2</accession>
<dbReference type="Pfam" id="PF00012">
    <property type="entry name" value="HSP70"/>
    <property type="match status" value="1"/>
</dbReference>
<reference evidence="4 5" key="1">
    <citation type="journal article" date="2021" name="Elife">
        <title>Chloroplast acquisition without the gene transfer in kleptoplastic sea slugs, Plakobranchus ocellatus.</title>
        <authorList>
            <person name="Maeda T."/>
            <person name="Takahashi S."/>
            <person name="Yoshida T."/>
            <person name="Shimamura S."/>
            <person name="Takaki Y."/>
            <person name="Nagai Y."/>
            <person name="Toyoda A."/>
            <person name="Suzuki Y."/>
            <person name="Arimoto A."/>
            <person name="Ishii H."/>
            <person name="Satoh N."/>
            <person name="Nishiyama T."/>
            <person name="Hasebe M."/>
            <person name="Maruyama T."/>
            <person name="Minagawa J."/>
            <person name="Obokata J."/>
            <person name="Shigenobu S."/>
        </authorList>
    </citation>
    <scope>NUCLEOTIDE SEQUENCE [LARGE SCALE GENOMIC DNA]</scope>
</reference>
<dbReference type="AlphaFoldDB" id="A0AAV4F6V2"/>
<dbReference type="GO" id="GO:0005524">
    <property type="term" value="F:ATP binding"/>
    <property type="evidence" value="ECO:0007669"/>
    <property type="project" value="UniProtKB-KW"/>
</dbReference>
<keyword evidence="2" id="KW-0547">Nucleotide-binding</keyword>
<sequence length="67" mass="7051">SQAEASDPDEGVAYNAAVQAGVLSGEDWLRDDDPLDNDPLSVTMTLLTMTYSITTYLTTTPSPLGSA</sequence>
<dbReference type="GO" id="GO:0140662">
    <property type="term" value="F:ATP-dependent protein folding chaperone"/>
    <property type="evidence" value="ECO:0007669"/>
    <property type="project" value="InterPro"/>
</dbReference>
<evidence type="ECO:0000256" key="3">
    <source>
        <dbReference type="ARBA" id="ARBA00022840"/>
    </source>
</evidence>
<name>A0AAV4F6V2_9GAST</name>
<comment type="caution">
    <text evidence="4">The sequence shown here is derived from an EMBL/GenBank/DDBJ whole genome shotgun (WGS) entry which is preliminary data.</text>
</comment>
<protein>
    <submittedName>
        <fullName evidence="4">78 kDa glucose-regulated protein homolog</fullName>
    </submittedName>
</protein>
<comment type="similarity">
    <text evidence="1">Belongs to the heat shock protein 70 family.</text>
</comment>
<evidence type="ECO:0000313" key="4">
    <source>
        <dbReference type="EMBL" id="GFR68952.1"/>
    </source>
</evidence>
<keyword evidence="5" id="KW-1185">Reference proteome</keyword>
<proteinExistence type="inferred from homology"/>
<dbReference type="Proteomes" id="UP000762676">
    <property type="component" value="Unassembled WGS sequence"/>
</dbReference>
<evidence type="ECO:0000256" key="1">
    <source>
        <dbReference type="ARBA" id="ARBA00007381"/>
    </source>
</evidence>
<feature type="non-terminal residue" evidence="4">
    <location>
        <position position="1"/>
    </location>
</feature>
<gene>
    <name evidence="4" type="ORF">ElyMa_000290200</name>
</gene>
<dbReference type="InterPro" id="IPR013126">
    <property type="entry name" value="Hsp_70_fam"/>
</dbReference>
<keyword evidence="3" id="KW-0067">ATP-binding</keyword>
<organism evidence="4 5">
    <name type="scientific">Elysia marginata</name>
    <dbReference type="NCBI Taxonomy" id="1093978"/>
    <lineage>
        <taxon>Eukaryota</taxon>
        <taxon>Metazoa</taxon>
        <taxon>Spiralia</taxon>
        <taxon>Lophotrochozoa</taxon>
        <taxon>Mollusca</taxon>
        <taxon>Gastropoda</taxon>
        <taxon>Heterobranchia</taxon>
        <taxon>Euthyneura</taxon>
        <taxon>Panpulmonata</taxon>
        <taxon>Sacoglossa</taxon>
        <taxon>Placobranchoidea</taxon>
        <taxon>Plakobranchidae</taxon>
        <taxon>Elysia</taxon>
    </lineage>
</organism>
<dbReference type="EMBL" id="BMAT01000587">
    <property type="protein sequence ID" value="GFR68952.1"/>
    <property type="molecule type" value="Genomic_DNA"/>
</dbReference>
<evidence type="ECO:0000313" key="5">
    <source>
        <dbReference type="Proteomes" id="UP000762676"/>
    </source>
</evidence>